<organism evidence="2 3">
    <name type="scientific">Panagrellus redivivus</name>
    <name type="common">Microworm</name>
    <dbReference type="NCBI Taxonomy" id="6233"/>
    <lineage>
        <taxon>Eukaryota</taxon>
        <taxon>Metazoa</taxon>
        <taxon>Ecdysozoa</taxon>
        <taxon>Nematoda</taxon>
        <taxon>Chromadorea</taxon>
        <taxon>Rhabditida</taxon>
        <taxon>Tylenchina</taxon>
        <taxon>Panagrolaimomorpha</taxon>
        <taxon>Panagrolaimoidea</taxon>
        <taxon>Panagrolaimidae</taxon>
        <taxon>Panagrellus</taxon>
    </lineage>
</organism>
<evidence type="ECO:0000313" key="2">
    <source>
        <dbReference type="Proteomes" id="UP000492821"/>
    </source>
</evidence>
<proteinExistence type="predicted"/>
<reference evidence="2" key="1">
    <citation type="journal article" date="2013" name="Genetics">
        <title>The draft genome and transcriptome of Panagrellus redivivus are shaped by the harsh demands of a free-living lifestyle.</title>
        <authorList>
            <person name="Srinivasan J."/>
            <person name="Dillman A.R."/>
            <person name="Macchietto M.G."/>
            <person name="Heikkinen L."/>
            <person name="Lakso M."/>
            <person name="Fracchia K.M."/>
            <person name="Antoshechkin I."/>
            <person name="Mortazavi A."/>
            <person name="Wong G."/>
            <person name="Sternberg P.W."/>
        </authorList>
    </citation>
    <scope>NUCLEOTIDE SEQUENCE [LARGE SCALE GENOMIC DNA]</scope>
    <source>
        <strain evidence="2">MT8872</strain>
    </source>
</reference>
<keyword evidence="2" id="KW-1185">Reference proteome</keyword>
<feature type="region of interest" description="Disordered" evidence="1">
    <location>
        <begin position="74"/>
        <end position="154"/>
    </location>
</feature>
<evidence type="ECO:0000256" key="1">
    <source>
        <dbReference type="SAM" id="MobiDB-lite"/>
    </source>
</evidence>
<dbReference type="Proteomes" id="UP000492821">
    <property type="component" value="Unassembled WGS sequence"/>
</dbReference>
<evidence type="ECO:0000313" key="3">
    <source>
        <dbReference type="WBParaSite" id="Pan_g271.t1"/>
    </source>
</evidence>
<accession>A0A7E4VSM3</accession>
<reference evidence="3" key="2">
    <citation type="submission" date="2020-10" db="UniProtKB">
        <authorList>
            <consortium name="WormBaseParasite"/>
        </authorList>
    </citation>
    <scope>IDENTIFICATION</scope>
</reference>
<dbReference type="AlphaFoldDB" id="A0A7E4VSM3"/>
<dbReference type="WBParaSite" id="Pan_g271.t1">
    <property type="protein sequence ID" value="Pan_g271.t1"/>
    <property type="gene ID" value="Pan_g271"/>
</dbReference>
<name>A0A7E4VSM3_PANRE</name>
<sequence>MSESTQEPNLSEQVQVPLVIDDNVELEEVLSEEESKHHPTFGIGQVTLSTESEPANEDDAVEIPVVQVEDDVIQTPPFRQISSSQDEYEYVSSKRTSLTPSEERDKTPTPPEIQIPTSAYDNPIPPQAPSSPVTIEVPEPEASAEGGPVLPHTPSLWERITSLLTAVTDWIRWLFGQK</sequence>
<protein>
    <submittedName>
        <fullName evidence="3">Adhesin</fullName>
    </submittedName>
</protein>